<keyword evidence="10" id="KW-1185">Reference proteome</keyword>
<dbReference type="Pfam" id="PF00528">
    <property type="entry name" value="BPD_transp_1"/>
    <property type="match status" value="1"/>
</dbReference>
<comment type="similarity">
    <text evidence="7">Belongs to the binding-protein-dependent transport system permease family.</text>
</comment>
<evidence type="ECO:0000256" key="1">
    <source>
        <dbReference type="ARBA" id="ARBA00004651"/>
    </source>
</evidence>
<feature type="transmembrane region" description="Helical" evidence="7">
    <location>
        <begin position="174"/>
        <end position="193"/>
    </location>
</feature>
<dbReference type="CDD" id="cd06261">
    <property type="entry name" value="TM_PBP2"/>
    <property type="match status" value="1"/>
</dbReference>
<reference evidence="9" key="1">
    <citation type="journal article" date="2016" name="Genome Announc.">
        <title>Draft Genome Sequence of the Syntrophic Lactate-Degrading Bacterium Tepidanaerobacter syntrophicus JLT.</title>
        <authorList>
            <person name="Matsuura N."/>
            <person name="Ohashi A."/>
            <person name="Tourlousse D.M."/>
            <person name="Sekiguchi Y."/>
        </authorList>
    </citation>
    <scope>NUCLEOTIDE SEQUENCE [LARGE SCALE GENOMIC DNA]</scope>
    <source>
        <strain evidence="9">JL</strain>
    </source>
</reference>
<dbReference type="PANTHER" id="PTHR30465">
    <property type="entry name" value="INNER MEMBRANE ABC TRANSPORTER"/>
    <property type="match status" value="1"/>
</dbReference>
<evidence type="ECO:0000256" key="4">
    <source>
        <dbReference type="ARBA" id="ARBA00022692"/>
    </source>
</evidence>
<dbReference type="Pfam" id="PF19300">
    <property type="entry name" value="BPD_transp_1_N"/>
    <property type="match status" value="1"/>
</dbReference>
<evidence type="ECO:0000313" key="9">
    <source>
        <dbReference type="EMBL" id="GAQ26041.1"/>
    </source>
</evidence>
<evidence type="ECO:0000256" key="3">
    <source>
        <dbReference type="ARBA" id="ARBA00022475"/>
    </source>
</evidence>
<feature type="transmembrane region" description="Helical" evidence="7">
    <location>
        <begin position="135"/>
        <end position="154"/>
    </location>
</feature>
<dbReference type="SUPFAM" id="SSF161098">
    <property type="entry name" value="MetI-like"/>
    <property type="match status" value="1"/>
</dbReference>
<dbReference type="Gene3D" id="1.10.3720.10">
    <property type="entry name" value="MetI-like"/>
    <property type="match status" value="1"/>
</dbReference>
<evidence type="ECO:0000256" key="6">
    <source>
        <dbReference type="ARBA" id="ARBA00023136"/>
    </source>
</evidence>
<organism evidence="9">
    <name type="scientific">Tepidanaerobacter syntrophicus</name>
    <dbReference type="NCBI Taxonomy" id="224999"/>
    <lineage>
        <taxon>Bacteria</taxon>
        <taxon>Bacillati</taxon>
        <taxon>Bacillota</taxon>
        <taxon>Clostridia</taxon>
        <taxon>Thermosediminibacterales</taxon>
        <taxon>Tepidanaerobacteraceae</taxon>
        <taxon>Tepidanaerobacter</taxon>
    </lineage>
</organism>
<dbReference type="Proteomes" id="UP000062160">
    <property type="component" value="Unassembled WGS sequence"/>
</dbReference>
<dbReference type="PROSITE" id="PS50928">
    <property type="entry name" value="ABC_TM1"/>
    <property type="match status" value="1"/>
</dbReference>
<dbReference type="GO" id="GO:0055085">
    <property type="term" value="P:transmembrane transport"/>
    <property type="evidence" value="ECO:0007669"/>
    <property type="project" value="InterPro"/>
</dbReference>
<feature type="domain" description="ABC transmembrane type-1" evidence="8">
    <location>
        <begin position="96"/>
        <end position="297"/>
    </location>
</feature>
<accession>A0A0U9HGS8</accession>
<dbReference type="EMBL" id="DF977003">
    <property type="protein sequence ID" value="GAQ26041.1"/>
    <property type="molecule type" value="Genomic_DNA"/>
</dbReference>
<dbReference type="InterPro" id="IPR045621">
    <property type="entry name" value="BPD_transp_1_N"/>
</dbReference>
<protein>
    <submittedName>
        <fullName evidence="9">Oligopeptide transport system permease protein</fullName>
    </submittedName>
</protein>
<evidence type="ECO:0000256" key="2">
    <source>
        <dbReference type="ARBA" id="ARBA00022448"/>
    </source>
</evidence>
<evidence type="ECO:0000313" key="10">
    <source>
        <dbReference type="Proteomes" id="UP000062160"/>
    </source>
</evidence>
<dbReference type="OrthoDB" id="9773221at2"/>
<feature type="transmembrane region" description="Helical" evidence="7">
    <location>
        <begin position="274"/>
        <end position="300"/>
    </location>
</feature>
<feature type="transmembrane region" description="Helical" evidence="7">
    <location>
        <begin position="9"/>
        <end position="30"/>
    </location>
</feature>
<dbReference type="STRING" id="224999.GCA_001485475_02080"/>
<keyword evidence="4 7" id="KW-0812">Transmembrane</keyword>
<gene>
    <name evidence="9" type="ORF">TSYNT_9297</name>
</gene>
<evidence type="ECO:0000256" key="5">
    <source>
        <dbReference type="ARBA" id="ARBA00022989"/>
    </source>
</evidence>
<keyword evidence="3" id="KW-1003">Cell membrane</keyword>
<feature type="transmembrane region" description="Helical" evidence="7">
    <location>
        <begin position="102"/>
        <end position="123"/>
    </location>
</feature>
<dbReference type="AlphaFoldDB" id="A0A0U9HGS8"/>
<dbReference type="GO" id="GO:0005886">
    <property type="term" value="C:plasma membrane"/>
    <property type="evidence" value="ECO:0007669"/>
    <property type="project" value="UniProtKB-SubCell"/>
</dbReference>
<keyword evidence="6 7" id="KW-0472">Membrane</keyword>
<dbReference type="RefSeq" id="WP_059033772.1">
    <property type="nucleotide sequence ID" value="NZ_BSDN01000007.1"/>
</dbReference>
<evidence type="ECO:0000256" key="7">
    <source>
        <dbReference type="RuleBase" id="RU363032"/>
    </source>
</evidence>
<feature type="transmembrane region" description="Helical" evidence="7">
    <location>
        <begin position="232"/>
        <end position="254"/>
    </location>
</feature>
<dbReference type="PANTHER" id="PTHR30465:SF74">
    <property type="entry name" value="OLIGOPEPTIDE TRANSPORT SYSTEM PERMEASE PROTEIN OPPB"/>
    <property type="match status" value="1"/>
</dbReference>
<keyword evidence="2 7" id="KW-0813">Transport</keyword>
<keyword evidence="5 7" id="KW-1133">Transmembrane helix</keyword>
<dbReference type="InterPro" id="IPR035906">
    <property type="entry name" value="MetI-like_sf"/>
</dbReference>
<dbReference type="InterPro" id="IPR000515">
    <property type="entry name" value="MetI-like"/>
</dbReference>
<proteinExistence type="inferred from homology"/>
<comment type="subcellular location">
    <subcellularLocation>
        <location evidence="1 7">Cell membrane</location>
        <topology evidence="1 7">Multi-pass membrane protein</topology>
    </subcellularLocation>
</comment>
<sequence>MPVYILKRILAGMLTMFILVTITFFLMHAIPGGPFSPAEERNVPESVLKKVEERYGLNDPVYIQYFNYLKNLAHGDLGFSFKQPDRTVNEIIRIGFPVSAKVGAIAAVVSVVIGVPLGIISAVKRGKWMDWASMAFATIGISVPGFVIAVLSMYLFAVKLKILPTYGLTSWRHYILPVGGLALGPIAYIARLMRSSMLEIMRQDYIRTARAKGVSEFWVIAKHAMKNAITPVVTYLGPLVASLLTGSFVVEKLFSIPGMGRYYVTGISDRDYSVTLGMTLFFGLFVVIANIIVDILYALIDPRVKMDE</sequence>
<evidence type="ECO:0000259" key="8">
    <source>
        <dbReference type="PROSITE" id="PS50928"/>
    </source>
</evidence>
<name>A0A0U9HGS8_9FIRM</name>